<accession>A0AAV3S1C2</accession>
<dbReference type="AlphaFoldDB" id="A0AAV3S1C2"/>
<name>A0AAV3S1C2_LITER</name>
<evidence type="ECO:0000313" key="2">
    <source>
        <dbReference type="Proteomes" id="UP001454036"/>
    </source>
</evidence>
<comment type="caution">
    <text evidence="1">The sequence shown here is derived from an EMBL/GenBank/DDBJ whole genome shotgun (WGS) entry which is preliminary data.</text>
</comment>
<reference evidence="1 2" key="1">
    <citation type="submission" date="2024-01" db="EMBL/GenBank/DDBJ databases">
        <title>The complete chloroplast genome sequence of Lithospermum erythrorhizon: insights into the phylogenetic relationship among Boraginaceae species and the maternal lineages of purple gromwells.</title>
        <authorList>
            <person name="Okada T."/>
            <person name="Watanabe K."/>
        </authorList>
    </citation>
    <scope>NUCLEOTIDE SEQUENCE [LARGE SCALE GENOMIC DNA]</scope>
</reference>
<sequence length="97" mass="11078">MKSSMPDDPDRLFLKCQSSKCGSFEWLDEALDDYYATGISSKSPKPHRNKSFFKCGEPDHWANNFPWDGSPCQEENCIGVLFMKKSFAGEDGYLRLL</sequence>
<gene>
    <name evidence="1" type="ORF">LIER_33630</name>
</gene>
<keyword evidence="2" id="KW-1185">Reference proteome</keyword>
<organism evidence="1 2">
    <name type="scientific">Lithospermum erythrorhizon</name>
    <name type="common">Purple gromwell</name>
    <name type="synonym">Lithospermum officinale var. erythrorhizon</name>
    <dbReference type="NCBI Taxonomy" id="34254"/>
    <lineage>
        <taxon>Eukaryota</taxon>
        <taxon>Viridiplantae</taxon>
        <taxon>Streptophyta</taxon>
        <taxon>Embryophyta</taxon>
        <taxon>Tracheophyta</taxon>
        <taxon>Spermatophyta</taxon>
        <taxon>Magnoliopsida</taxon>
        <taxon>eudicotyledons</taxon>
        <taxon>Gunneridae</taxon>
        <taxon>Pentapetalae</taxon>
        <taxon>asterids</taxon>
        <taxon>lamiids</taxon>
        <taxon>Boraginales</taxon>
        <taxon>Boraginaceae</taxon>
        <taxon>Boraginoideae</taxon>
        <taxon>Lithospermeae</taxon>
        <taxon>Lithospermum</taxon>
    </lineage>
</organism>
<evidence type="ECO:0000313" key="1">
    <source>
        <dbReference type="EMBL" id="GAA0186342.1"/>
    </source>
</evidence>
<dbReference type="EMBL" id="BAABME010013606">
    <property type="protein sequence ID" value="GAA0186342.1"/>
    <property type="molecule type" value="Genomic_DNA"/>
</dbReference>
<protein>
    <submittedName>
        <fullName evidence="1">Uncharacterized protein</fullName>
    </submittedName>
</protein>
<proteinExistence type="predicted"/>
<dbReference type="Proteomes" id="UP001454036">
    <property type="component" value="Unassembled WGS sequence"/>
</dbReference>